<sequence length="438" mass="49230">MNITKWLSALPQFLILLPTAASCYLPTEKQMKYTPARTAALCLAVLIPYALTASWVHAALKVSINLILLLSLVPFFFLFRATVKTDLPLSLAIYVGVCAIETFPIQFAYLFDACRHPLSGAANLSAEAAFFRFGLSCLLLAAFVRPARRHFSQAVDNFDFPKIWYSTVILSSAFLIFNVLAVPLSYRTLHTGRMLFLFPLLEICALALLTSVYVLFYRGTAVIVEHAKLKERSQLLEMQAHQYHMLQEHMSQTARLRHDFRHSVHLLSSLAEKGDISNIQAHLTEYETRLTEHVPANYCTNAALNALFGYYHEMAVSSGIHTDWHIHLPEPLAVSELDLTALFGNLMENAIAGCLSLPERSRYFSLTTEIRHKNSLYIVSTNSFDGHVRKEKDRYRSTKHNGNGIGLASITATAEKHGGSARFSNNDREFFADVVLRI</sequence>
<evidence type="ECO:0000313" key="2">
    <source>
        <dbReference type="Proteomes" id="UP000307720"/>
    </source>
</evidence>
<gene>
    <name evidence="1" type="ORF">E5357_07445</name>
</gene>
<protein>
    <submittedName>
        <fullName evidence="1">GHKL domain-containing protein</fullName>
    </submittedName>
</protein>
<dbReference type="Proteomes" id="UP000307720">
    <property type="component" value="Unassembled WGS sequence"/>
</dbReference>
<organism evidence="1 2">
    <name type="scientific">Hominisplanchenecus murintestinalis</name>
    <dbReference type="NCBI Taxonomy" id="2941517"/>
    <lineage>
        <taxon>Bacteria</taxon>
        <taxon>Bacillati</taxon>
        <taxon>Bacillota</taxon>
        <taxon>Clostridia</taxon>
        <taxon>Lachnospirales</taxon>
        <taxon>Lachnospiraceae</taxon>
        <taxon>Hominisplanchenecus</taxon>
    </lineage>
</organism>
<keyword evidence="2" id="KW-1185">Reference proteome</keyword>
<accession>A0AC61QZV5</accession>
<reference evidence="1" key="1">
    <citation type="submission" date="2019-04" db="EMBL/GenBank/DDBJ databases">
        <title>Microbes associate with the intestines of laboratory mice.</title>
        <authorList>
            <person name="Navarre W."/>
            <person name="Wong E."/>
            <person name="Huang K."/>
            <person name="Tropini C."/>
            <person name="Ng K."/>
            <person name="Yu B."/>
        </authorList>
    </citation>
    <scope>NUCLEOTIDE SEQUENCE</scope>
    <source>
        <strain evidence="1">NM72_1-8</strain>
    </source>
</reference>
<comment type="caution">
    <text evidence="1">The sequence shown here is derived from an EMBL/GenBank/DDBJ whole genome shotgun (WGS) entry which is preliminary data.</text>
</comment>
<dbReference type="EMBL" id="SRZB01000012">
    <property type="protein sequence ID" value="TGX98933.1"/>
    <property type="molecule type" value="Genomic_DNA"/>
</dbReference>
<evidence type="ECO:0000313" key="1">
    <source>
        <dbReference type="EMBL" id="TGX98933.1"/>
    </source>
</evidence>
<name>A0AC61QZV5_9FIRM</name>
<proteinExistence type="predicted"/>